<proteinExistence type="inferred from homology"/>
<dbReference type="PROSITE" id="PS00059">
    <property type="entry name" value="ADH_ZINC"/>
    <property type="match status" value="1"/>
</dbReference>
<organism evidence="8 9">
    <name type="scientific">Sporidiobolus salmonicolor</name>
    <name type="common">Yeast-like fungus</name>
    <name type="synonym">Sporobolomyces salmonicolor</name>
    <dbReference type="NCBI Taxonomy" id="5005"/>
    <lineage>
        <taxon>Eukaryota</taxon>
        <taxon>Fungi</taxon>
        <taxon>Dikarya</taxon>
        <taxon>Basidiomycota</taxon>
        <taxon>Pucciniomycotina</taxon>
        <taxon>Microbotryomycetes</taxon>
        <taxon>Sporidiobolales</taxon>
        <taxon>Sporidiobolaceae</taxon>
        <taxon>Sporobolomyces</taxon>
    </lineage>
</organism>
<dbReference type="OrthoDB" id="3941538at2759"/>
<dbReference type="InterPro" id="IPR013149">
    <property type="entry name" value="ADH-like_C"/>
</dbReference>
<dbReference type="InterPro" id="IPR011032">
    <property type="entry name" value="GroES-like_sf"/>
</dbReference>
<keyword evidence="3 6" id="KW-0479">Metal-binding</keyword>
<name>A0A0D6ELW0_SPOSA</name>
<dbReference type="Pfam" id="PF08240">
    <property type="entry name" value="ADH_N"/>
    <property type="match status" value="1"/>
</dbReference>
<dbReference type="Proteomes" id="UP000243876">
    <property type="component" value="Unassembled WGS sequence"/>
</dbReference>
<keyword evidence="9" id="KW-1185">Reference proteome</keyword>
<dbReference type="AlphaFoldDB" id="A0A0D6ELW0"/>
<protein>
    <submittedName>
        <fullName evidence="8">SPOSA6832_02651-mRNA-1:cds</fullName>
    </submittedName>
</protein>
<evidence type="ECO:0000313" key="9">
    <source>
        <dbReference type="Proteomes" id="UP000243876"/>
    </source>
</evidence>
<feature type="non-terminal residue" evidence="8">
    <location>
        <position position="1"/>
    </location>
</feature>
<evidence type="ECO:0000256" key="4">
    <source>
        <dbReference type="ARBA" id="ARBA00022833"/>
    </source>
</evidence>
<dbReference type="GO" id="GO:0005737">
    <property type="term" value="C:cytoplasm"/>
    <property type="evidence" value="ECO:0007669"/>
    <property type="project" value="TreeGrafter"/>
</dbReference>
<dbReference type="InterPro" id="IPR036291">
    <property type="entry name" value="NAD(P)-bd_dom_sf"/>
</dbReference>
<feature type="domain" description="Enoyl reductase (ER)" evidence="7">
    <location>
        <begin position="8"/>
        <end position="340"/>
    </location>
</feature>
<dbReference type="PANTHER" id="PTHR43161:SF23">
    <property type="entry name" value="(R,R)-BUTANEDIOL DEHYDROGENASE-RELATED"/>
    <property type="match status" value="1"/>
</dbReference>
<evidence type="ECO:0000256" key="6">
    <source>
        <dbReference type="RuleBase" id="RU361277"/>
    </source>
</evidence>
<comment type="cofactor">
    <cofactor evidence="1 6">
        <name>Zn(2+)</name>
        <dbReference type="ChEBI" id="CHEBI:29105"/>
    </cofactor>
</comment>
<accession>A0A0D6ELW0</accession>
<keyword evidence="4 6" id="KW-0862">Zinc</keyword>
<dbReference type="PANTHER" id="PTHR43161">
    <property type="entry name" value="SORBITOL DEHYDROGENASE"/>
    <property type="match status" value="1"/>
</dbReference>
<gene>
    <name evidence="8" type="primary">SPOSA6832_02651</name>
</gene>
<sequence>MPAARFYGRADLRVEEVEVLPLGNGEVRVKVAYLGPLTCCPTGQPHPLTGTTLPETLGHEFSGVIEEVGEGVDGTRLEVGQKVCIEPVMSCGTCDMCKKGNTPLCAAHFALIGYNRAGGMAAYVNVPQRNVHVVPSHIPLDVAALAEPLSVAWHAVNCAQLQPGDTALVCGSGPIGALVTRVLKARGCSTVFVSEPTSTRGKIATSCGADVVLNPLEVDVVAEIRRQTGGLGVNIAFDCAGNQAALDAAVEATRAKGRVVIVALWEKRATLDFFSLLSRERTITASCCFVKQDMEEVIAALAEGRIRVDDLITSRILLQNVVRDGLEALKNNPAQVKILVDLDASVAAWDSQRV</sequence>
<reference evidence="9" key="1">
    <citation type="submission" date="2015-02" db="EMBL/GenBank/DDBJ databases">
        <authorList>
            <person name="Gon?alves P."/>
        </authorList>
    </citation>
    <scope>NUCLEOTIDE SEQUENCE [LARGE SCALE GENOMIC DNA]</scope>
</reference>
<dbReference type="SUPFAM" id="SSF50129">
    <property type="entry name" value="GroES-like"/>
    <property type="match status" value="1"/>
</dbReference>
<evidence type="ECO:0000256" key="3">
    <source>
        <dbReference type="ARBA" id="ARBA00022723"/>
    </source>
</evidence>
<dbReference type="SUPFAM" id="SSF51735">
    <property type="entry name" value="NAD(P)-binding Rossmann-fold domains"/>
    <property type="match status" value="1"/>
</dbReference>
<evidence type="ECO:0000313" key="8">
    <source>
        <dbReference type="EMBL" id="CEQ40969.1"/>
    </source>
</evidence>
<dbReference type="Pfam" id="PF00107">
    <property type="entry name" value="ADH_zinc_N"/>
    <property type="match status" value="1"/>
</dbReference>
<dbReference type="InterPro" id="IPR002328">
    <property type="entry name" value="ADH_Zn_CS"/>
</dbReference>
<dbReference type="CDD" id="cd08233">
    <property type="entry name" value="butanediol_DH_like"/>
    <property type="match status" value="1"/>
</dbReference>
<dbReference type="Gene3D" id="3.90.180.10">
    <property type="entry name" value="Medium-chain alcohol dehydrogenases, catalytic domain"/>
    <property type="match status" value="1"/>
</dbReference>
<dbReference type="Gene3D" id="3.40.50.720">
    <property type="entry name" value="NAD(P)-binding Rossmann-like Domain"/>
    <property type="match status" value="1"/>
</dbReference>
<dbReference type="GO" id="GO:0000721">
    <property type="term" value="F:(R,R)-butanediol dehydrogenase activity"/>
    <property type="evidence" value="ECO:0007669"/>
    <property type="project" value="TreeGrafter"/>
</dbReference>
<evidence type="ECO:0000259" key="7">
    <source>
        <dbReference type="SMART" id="SM00829"/>
    </source>
</evidence>
<evidence type="ECO:0000256" key="1">
    <source>
        <dbReference type="ARBA" id="ARBA00001947"/>
    </source>
</evidence>
<dbReference type="InterPro" id="IPR013154">
    <property type="entry name" value="ADH-like_N"/>
</dbReference>
<dbReference type="GO" id="GO:0034079">
    <property type="term" value="P:butanediol biosynthetic process"/>
    <property type="evidence" value="ECO:0007669"/>
    <property type="project" value="TreeGrafter"/>
</dbReference>
<dbReference type="SMART" id="SM00829">
    <property type="entry name" value="PKS_ER"/>
    <property type="match status" value="1"/>
</dbReference>
<dbReference type="EMBL" id="CENE01000010">
    <property type="protein sequence ID" value="CEQ40969.1"/>
    <property type="molecule type" value="Genomic_DNA"/>
</dbReference>
<dbReference type="GO" id="GO:0008270">
    <property type="term" value="F:zinc ion binding"/>
    <property type="evidence" value="ECO:0007669"/>
    <property type="project" value="InterPro"/>
</dbReference>
<comment type="similarity">
    <text evidence="2 6">Belongs to the zinc-containing alcohol dehydrogenase family.</text>
</comment>
<evidence type="ECO:0000256" key="5">
    <source>
        <dbReference type="ARBA" id="ARBA00023002"/>
    </source>
</evidence>
<evidence type="ECO:0000256" key="2">
    <source>
        <dbReference type="ARBA" id="ARBA00008072"/>
    </source>
</evidence>
<dbReference type="InterPro" id="IPR020843">
    <property type="entry name" value="ER"/>
</dbReference>
<keyword evidence="5" id="KW-0560">Oxidoreductase</keyword>